<sequence>MEPFKFKPRARLIRTIGDKLVSGPIAAVVELVKNAHDADATHCTIKIIARQQQTSWIEISDDGHGMTFDTIVNSWLEPATDHKVKRSHSATGRRLLGSKGIGRFAAARLGELMTLTTSAATADGRNTEITTVKIDWKEFDAQNYLDDVRIQIRRSLRPRDYPTGTTVKIKELRDNWISKEIADLNIELRRLISPIKKEDTEENIQPNSENGFSIYLDLRRALKTSKPITFDHDTETEVLKVEPAPILDSADYEVIGTFDEDGTFSGDMRFHSLGEPYSESIHESFPIELQSGQLPCGELKIRLLVFDRETESIEALISRAGLQGYGKRAARQILDDMTGVGIYRDDFRIRPYGDKDQDWLELSRRRIDNPSMRIGSNQIAGFITISDERNSNLIERSSREGLEANGSYKRLQELITKLLGSTIEPMRRKVREGTGKGKRQPRHEHFIEAAEFTWKEKILSEIPLQKRDNARLVIDHAQEELRKRIIEQIEHERILEARATLGKIIAEVLHELRNPLKSMSSLLKHLKYDWKKITSQDPEPEIKAKYLFRTEENIKQSARMEKLLTQLDPLATKRSGPPTVQDAYTHTISSIEVMHNKATDNGITIMLEGEKELNYIGYGDEIQTALINLIDNSIFWLIKQSNSRPRINITTYKESGYILIRIEDNGPGIKEDFKESVFEAGFTTKVSDGQGLGLAISKESLARTGGSLNLINSTHGCTFEIKIKEAKTHE</sequence>
<accession>A0A0J6HIT4</accession>
<dbReference type="Pfam" id="PF13589">
    <property type="entry name" value="HATPase_c_3"/>
    <property type="match status" value="1"/>
</dbReference>
<evidence type="ECO:0000256" key="6">
    <source>
        <dbReference type="ARBA" id="ARBA00022777"/>
    </source>
</evidence>
<evidence type="ECO:0000259" key="9">
    <source>
        <dbReference type="PROSITE" id="PS50109"/>
    </source>
</evidence>
<dbReference type="InterPro" id="IPR036890">
    <property type="entry name" value="HATPase_C_sf"/>
</dbReference>
<comment type="catalytic activity">
    <reaction evidence="1">
        <text>ATP + protein L-histidine = ADP + protein N-phospho-L-histidine.</text>
        <dbReference type="EC" id="2.7.13.3"/>
    </reaction>
</comment>
<dbReference type="Proteomes" id="UP000434925">
    <property type="component" value="Unassembled WGS sequence"/>
</dbReference>
<evidence type="ECO:0000313" key="10">
    <source>
        <dbReference type="EMBL" id="KAB0506064.1"/>
    </source>
</evidence>
<evidence type="ECO:0000256" key="7">
    <source>
        <dbReference type="ARBA" id="ARBA00022840"/>
    </source>
</evidence>
<dbReference type="InterPro" id="IPR003594">
    <property type="entry name" value="HATPase_dom"/>
</dbReference>
<dbReference type="Gene3D" id="3.30.565.10">
    <property type="entry name" value="Histidine kinase-like ATPase, C-terminal domain"/>
    <property type="match status" value="2"/>
</dbReference>
<keyword evidence="6 11" id="KW-0418">Kinase</keyword>
<dbReference type="PROSITE" id="PS50109">
    <property type="entry name" value="HIS_KIN"/>
    <property type="match status" value="1"/>
</dbReference>
<dbReference type="Proteomes" id="UP000182814">
    <property type="component" value="Chromosome I"/>
</dbReference>
<keyword evidence="5" id="KW-0547">Nucleotide-binding</keyword>
<keyword evidence="12" id="KW-1185">Reference proteome</keyword>
<dbReference type="RefSeq" id="WP_048394157.1">
    <property type="nucleotide sequence ID" value="NZ_JYLB01000002.1"/>
</dbReference>
<dbReference type="AlphaFoldDB" id="A0A0J6HIT4"/>
<keyword evidence="7" id="KW-0067">ATP-binding</keyword>
<evidence type="ECO:0000256" key="3">
    <source>
        <dbReference type="ARBA" id="ARBA00022553"/>
    </source>
</evidence>
<dbReference type="InterPro" id="IPR036097">
    <property type="entry name" value="HisK_dim/P_sf"/>
</dbReference>
<reference evidence="10 13" key="3">
    <citation type="submission" date="2019-09" db="EMBL/GenBank/DDBJ databases">
        <title>Draft genome sequences of 48 bacterial type strains from the CCUG.</title>
        <authorList>
            <person name="Tunovic T."/>
            <person name="Pineiro-Iglesias B."/>
            <person name="Unosson C."/>
            <person name="Inganas E."/>
            <person name="Ohlen M."/>
            <person name="Cardew S."/>
            <person name="Jensie-Markopoulos S."/>
            <person name="Salva-Serra F."/>
            <person name="Jaen-Luchoro D."/>
            <person name="Karlsson R."/>
            <person name="Svensson-Stadler L."/>
            <person name="Chun J."/>
            <person name="Moore E."/>
        </authorList>
    </citation>
    <scope>NUCLEOTIDE SEQUENCE [LARGE SCALE GENOMIC DNA]</scope>
    <source>
        <strain evidence="10 13">CCUG 51522</strain>
    </source>
</reference>
<dbReference type="Pfam" id="PF02518">
    <property type="entry name" value="HATPase_c"/>
    <property type="match status" value="1"/>
</dbReference>
<organism evidence="11 12">
    <name type="scientific">Pseudomonas lini</name>
    <dbReference type="NCBI Taxonomy" id="163011"/>
    <lineage>
        <taxon>Bacteria</taxon>
        <taxon>Pseudomonadati</taxon>
        <taxon>Pseudomonadota</taxon>
        <taxon>Gammaproteobacteria</taxon>
        <taxon>Pseudomonadales</taxon>
        <taxon>Pseudomonadaceae</taxon>
        <taxon>Pseudomonas</taxon>
    </lineage>
</organism>
<dbReference type="Gene3D" id="1.10.287.130">
    <property type="match status" value="1"/>
</dbReference>
<dbReference type="EMBL" id="LT629746">
    <property type="protein sequence ID" value="SDT63032.1"/>
    <property type="molecule type" value="Genomic_DNA"/>
</dbReference>
<evidence type="ECO:0000313" key="13">
    <source>
        <dbReference type="Proteomes" id="UP000434925"/>
    </source>
</evidence>
<name>A0A0J6HIT4_9PSED</name>
<dbReference type="PANTHER" id="PTHR43065:SF10">
    <property type="entry name" value="PEROXIDE STRESS-ACTIVATED HISTIDINE KINASE MAK3"/>
    <property type="match status" value="1"/>
</dbReference>
<reference evidence="12" key="2">
    <citation type="submission" date="2016-10" db="EMBL/GenBank/DDBJ databases">
        <authorList>
            <person name="Varghese N."/>
            <person name="Submissions S."/>
        </authorList>
    </citation>
    <scope>NUCLEOTIDE SEQUENCE [LARGE SCALE GENOMIC DNA]</scope>
    <source>
        <strain evidence="12">BS3782</strain>
    </source>
</reference>
<feature type="domain" description="Histidine kinase" evidence="9">
    <location>
        <begin position="507"/>
        <end position="727"/>
    </location>
</feature>
<protein>
    <recommendedName>
        <fullName evidence="2">histidine kinase</fullName>
        <ecNumber evidence="2">2.7.13.3</ecNumber>
    </recommendedName>
</protein>
<keyword evidence="3" id="KW-0597">Phosphoprotein</keyword>
<dbReference type="EC" id="2.7.13.3" evidence="2"/>
<dbReference type="PANTHER" id="PTHR43065">
    <property type="entry name" value="SENSOR HISTIDINE KINASE"/>
    <property type="match status" value="1"/>
</dbReference>
<proteinExistence type="predicted"/>
<keyword evidence="4" id="KW-0808">Transferase</keyword>
<dbReference type="PRINTS" id="PR00344">
    <property type="entry name" value="BCTRLSENSOR"/>
</dbReference>
<dbReference type="SMART" id="SM00387">
    <property type="entry name" value="HATPase_c"/>
    <property type="match status" value="2"/>
</dbReference>
<gene>
    <name evidence="10" type="ORF">F7R14_08140</name>
    <name evidence="11" type="ORF">SAMN04490191_5684</name>
</gene>
<dbReference type="InterPro" id="IPR004358">
    <property type="entry name" value="Sig_transdc_His_kin-like_C"/>
</dbReference>
<dbReference type="PATRIC" id="fig|163011.3.peg.2305"/>
<dbReference type="GO" id="GO:0005524">
    <property type="term" value="F:ATP binding"/>
    <property type="evidence" value="ECO:0007669"/>
    <property type="project" value="UniProtKB-KW"/>
</dbReference>
<evidence type="ECO:0000256" key="4">
    <source>
        <dbReference type="ARBA" id="ARBA00022679"/>
    </source>
</evidence>
<evidence type="ECO:0000256" key="8">
    <source>
        <dbReference type="ARBA" id="ARBA00023012"/>
    </source>
</evidence>
<dbReference type="SUPFAM" id="SSF47384">
    <property type="entry name" value="Homodimeric domain of signal transducing histidine kinase"/>
    <property type="match status" value="1"/>
</dbReference>
<dbReference type="InterPro" id="IPR005467">
    <property type="entry name" value="His_kinase_dom"/>
</dbReference>
<evidence type="ECO:0000313" key="11">
    <source>
        <dbReference type="EMBL" id="SDT63032.1"/>
    </source>
</evidence>
<dbReference type="EMBL" id="VZPO01000003">
    <property type="protein sequence ID" value="KAB0506064.1"/>
    <property type="molecule type" value="Genomic_DNA"/>
</dbReference>
<evidence type="ECO:0000256" key="5">
    <source>
        <dbReference type="ARBA" id="ARBA00022741"/>
    </source>
</evidence>
<keyword evidence="8" id="KW-0902">Two-component regulatory system</keyword>
<evidence type="ECO:0000313" key="12">
    <source>
        <dbReference type="Proteomes" id="UP000182814"/>
    </source>
</evidence>
<evidence type="ECO:0000256" key="1">
    <source>
        <dbReference type="ARBA" id="ARBA00000085"/>
    </source>
</evidence>
<evidence type="ECO:0000256" key="2">
    <source>
        <dbReference type="ARBA" id="ARBA00012438"/>
    </source>
</evidence>
<dbReference type="SUPFAM" id="SSF55874">
    <property type="entry name" value="ATPase domain of HSP90 chaperone/DNA topoisomerase II/histidine kinase"/>
    <property type="match status" value="2"/>
</dbReference>
<reference evidence="11" key="1">
    <citation type="submission" date="2016-10" db="EMBL/GenBank/DDBJ databases">
        <authorList>
            <person name="de Groot N.N."/>
        </authorList>
    </citation>
    <scope>NUCLEOTIDE SEQUENCE [LARGE SCALE GENOMIC DNA]</scope>
    <source>
        <strain evidence="11">BS3782</strain>
    </source>
</reference>
<dbReference type="GO" id="GO:0000155">
    <property type="term" value="F:phosphorelay sensor kinase activity"/>
    <property type="evidence" value="ECO:0007669"/>
    <property type="project" value="InterPro"/>
</dbReference>